<feature type="domain" description="PPIase FKBP-type" evidence="6">
    <location>
        <begin position="89"/>
        <end position="171"/>
    </location>
</feature>
<evidence type="ECO:0000313" key="8">
    <source>
        <dbReference type="Proteomes" id="UP000033035"/>
    </source>
</evidence>
<dbReference type="PROSITE" id="PS50059">
    <property type="entry name" value="FKBP_PPIASE"/>
    <property type="match status" value="1"/>
</dbReference>
<dbReference type="SUPFAM" id="SSF54534">
    <property type="entry name" value="FKBP-like"/>
    <property type="match status" value="1"/>
</dbReference>
<evidence type="ECO:0000259" key="6">
    <source>
        <dbReference type="PROSITE" id="PS50059"/>
    </source>
</evidence>
<proteinExistence type="inferred from homology"/>
<protein>
    <recommendedName>
        <fullName evidence="4">Peptidyl-prolyl cis-trans isomerase</fullName>
        <ecNumber evidence="4">5.2.1.8</ecNumber>
    </recommendedName>
</protein>
<organism evidence="7 8">
    <name type="scientific">Parabacteroides gordonii MS-1 = DSM 23371</name>
    <dbReference type="NCBI Taxonomy" id="1203610"/>
    <lineage>
        <taxon>Bacteria</taxon>
        <taxon>Pseudomonadati</taxon>
        <taxon>Bacteroidota</taxon>
        <taxon>Bacteroidia</taxon>
        <taxon>Bacteroidales</taxon>
        <taxon>Tannerellaceae</taxon>
        <taxon>Parabacteroides</taxon>
    </lineage>
</organism>
<dbReference type="PATRIC" id="fig|1203610.3.peg.659"/>
<accession>A0A0F5JPF4</accession>
<evidence type="ECO:0000256" key="1">
    <source>
        <dbReference type="ARBA" id="ARBA00000971"/>
    </source>
</evidence>
<feature type="chain" id="PRO_5002490390" description="Peptidyl-prolyl cis-trans isomerase" evidence="5">
    <location>
        <begin position="23"/>
        <end position="171"/>
    </location>
</feature>
<dbReference type="InterPro" id="IPR001179">
    <property type="entry name" value="PPIase_FKBP_dom"/>
</dbReference>
<keyword evidence="8" id="KW-1185">Reference proteome</keyword>
<evidence type="ECO:0000313" key="7">
    <source>
        <dbReference type="EMBL" id="KKB59658.1"/>
    </source>
</evidence>
<dbReference type="Gene3D" id="3.10.50.40">
    <property type="match status" value="1"/>
</dbReference>
<evidence type="ECO:0000256" key="3">
    <source>
        <dbReference type="PROSITE-ProRule" id="PRU00277"/>
    </source>
</evidence>
<comment type="similarity">
    <text evidence="4">Belongs to the FKBP-type PPIase family.</text>
</comment>
<dbReference type="STRING" id="1203610.HMPREF1536_00639"/>
<dbReference type="PROSITE" id="PS51257">
    <property type="entry name" value="PROKAR_LIPOPROTEIN"/>
    <property type="match status" value="1"/>
</dbReference>
<reference evidence="7 8" key="1">
    <citation type="submission" date="2013-04" db="EMBL/GenBank/DDBJ databases">
        <title>The Genome Sequence of Parabacteroides gordonii DSM 23371.</title>
        <authorList>
            <consortium name="The Broad Institute Genomics Platform"/>
            <person name="Earl A."/>
            <person name="Ward D."/>
            <person name="Feldgarden M."/>
            <person name="Gevers D."/>
            <person name="Martens E."/>
            <person name="Sakamoto M."/>
            <person name="Benno Y."/>
            <person name="Suzuki N."/>
            <person name="Matsunaga N."/>
            <person name="Koshihara K."/>
            <person name="Seki M."/>
            <person name="Komiya H."/>
            <person name="Walker B."/>
            <person name="Young S."/>
            <person name="Zeng Q."/>
            <person name="Gargeya S."/>
            <person name="Fitzgerald M."/>
            <person name="Haas B."/>
            <person name="Abouelleil A."/>
            <person name="Allen A.W."/>
            <person name="Alvarado L."/>
            <person name="Arachchi H.M."/>
            <person name="Berlin A.M."/>
            <person name="Chapman S.B."/>
            <person name="Gainer-Dewar J."/>
            <person name="Goldberg J."/>
            <person name="Griggs A."/>
            <person name="Gujja S."/>
            <person name="Hansen M."/>
            <person name="Howarth C."/>
            <person name="Imamovic A."/>
            <person name="Ireland A."/>
            <person name="Larimer J."/>
            <person name="McCowan C."/>
            <person name="Murphy C."/>
            <person name="Pearson M."/>
            <person name="Poon T.W."/>
            <person name="Priest M."/>
            <person name="Roberts A."/>
            <person name="Saif S."/>
            <person name="Shea T."/>
            <person name="Sisk P."/>
            <person name="Sykes S."/>
            <person name="Wortman J."/>
            <person name="Nusbaum C."/>
            <person name="Birren B."/>
        </authorList>
    </citation>
    <scope>NUCLEOTIDE SEQUENCE [LARGE SCALE GENOMIC DNA]</scope>
    <source>
        <strain evidence="7 8">MS-1</strain>
    </source>
</reference>
<dbReference type="InterPro" id="IPR046357">
    <property type="entry name" value="PPIase_dom_sf"/>
</dbReference>
<keyword evidence="2 3" id="KW-0697">Rotamase</keyword>
<dbReference type="Pfam" id="PF00254">
    <property type="entry name" value="FKBP_C"/>
    <property type="match status" value="1"/>
</dbReference>
<keyword evidence="3 4" id="KW-0413">Isomerase</keyword>
<comment type="catalytic activity">
    <reaction evidence="1 3 4">
        <text>[protein]-peptidylproline (omega=180) = [protein]-peptidylproline (omega=0)</text>
        <dbReference type="Rhea" id="RHEA:16237"/>
        <dbReference type="Rhea" id="RHEA-COMP:10747"/>
        <dbReference type="Rhea" id="RHEA-COMP:10748"/>
        <dbReference type="ChEBI" id="CHEBI:83833"/>
        <dbReference type="ChEBI" id="CHEBI:83834"/>
        <dbReference type="EC" id="5.2.1.8"/>
    </reaction>
</comment>
<dbReference type="GO" id="GO:0003755">
    <property type="term" value="F:peptidyl-prolyl cis-trans isomerase activity"/>
    <property type="evidence" value="ECO:0007669"/>
    <property type="project" value="UniProtKB-UniRule"/>
</dbReference>
<dbReference type="Proteomes" id="UP000033035">
    <property type="component" value="Unassembled WGS sequence"/>
</dbReference>
<dbReference type="EC" id="5.2.1.8" evidence="4"/>
<dbReference type="EMBL" id="AQHW01000003">
    <property type="protein sequence ID" value="KKB59658.1"/>
    <property type="molecule type" value="Genomic_DNA"/>
</dbReference>
<keyword evidence="5" id="KW-0732">Signal</keyword>
<dbReference type="HOGENOM" id="CLU_1569197_0_0_10"/>
<comment type="caution">
    <text evidence="7">The sequence shown here is derived from an EMBL/GenBank/DDBJ whole genome shotgun (WGS) entry which is preliminary data.</text>
</comment>
<dbReference type="AlphaFoldDB" id="A0A0F5JPF4"/>
<feature type="signal peptide" evidence="5">
    <location>
        <begin position="1"/>
        <end position="22"/>
    </location>
</feature>
<dbReference type="RefSeq" id="WP_028727928.1">
    <property type="nucleotide sequence ID" value="NZ_AUAE01000019.1"/>
</dbReference>
<evidence type="ECO:0000256" key="2">
    <source>
        <dbReference type="ARBA" id="ARBA00023110"/>
    </source>
</evidence>
<evidence type="ECO:0000256" key="4">
    <source>
        <dbReference type="RuleBase" id="RU003915"/>
    </source>
</evidence>
<evidence type="ECO:0000256" key="5">
    <source>
        <dbReference type="SAM" id="SignalP"/>
    </source>
</evidence>
<sequence>MRSIYAVACSAMVMLSAFTACSNDDNNSFELTPEQIAHYEKNREYIREKKQEKDADGKLVYEQLVKYGDTTLYRVIDRKAETPKYPTSSSNLNFELDGHFIDGTTFQNKIKENFVVGNLITGLKGVILETSVGDSIEAILPSTLGYDYQLGQGNIPFGSTLIFNYRVEEAK</sequence>
<name>A0A0F5JPF4_9BACT</name>
<gene>
    <name evidence="7" type="ORF">HMPREF1536_00639</name>
</gene>